<comment type="similarity">
    <text evidence="6">Belongs to the tRNA(Ile)-lysidine synthase family.</text>
</comment>
<dbReference type="InterPro" id="IPR012094">
    <property type="entry name" value="tRNA_Ile_lys_synt"/>
</dbReference>
<dbReference type="HAMAP" id="MF_01161">
    <property type="entry name" value="tRNA_Ile_lys_synt"/>
    <property type="match status" value="1"/>
</dbReference>
<dbReference type="GO" id="GO:0006400">
    <property type="term" value="P:tRNA modification"/>
    <property type="evidence" value="ECO:0007669"/>
    <property type="project" value="UniProtKB-UniRule"/>
</dbReference>
<evidence type="ECO:0000313" key="8">
    <source>
        <dbReference type="EMBL" id="SDF24114.1"/>
    </source>
</evidence>
<dbReference type="Pfam" id="PF01171">
    <property type="entry name" value="ATP_bind_3"/>
    <property type="match status" value="1"/>
</dbReference>
<comment type="function">
    <text evidence="6">Ligates lysine onto the cytidine present at position 34 of the AUA codon-specific tRNA(Ile) that contains the anticodon CAU, in an ATP-dependent manner. Cytidine is converted to lysidine, thus changing the amino acid specificity of the tRNA from methionine to isoleucine.</text>
</comment>
<keyword evidence="2 6" id="KW-0819">tRNA processing</keyword>
<evidence type="ECO:0000256" key="4">
    <source>
        <dbReference type="ARBA" id="ARBA00022840"/>
    </source>
</evidence>
<dbReference type="PANTHER" id="PTHR43033">
    <property type="entry name" value="TRNA(ILE)-LYSIDINE SYNTHASE-RELATED"/>
    <property type="match status" value="1"/>
</dbReference>
<comment type="caution">
    <text evidence="8">The sequence shown here is derived from an EMBL/GenBank/DDBJ whole genome shotgun (WGS) entry which is preliminary data.</text>
</comment>
<evidence type="ECO:0000259" key="7">
    <source>
        <dbReference type="Pfam" id="PF01171"/>
    </source>
</evidence>
<proteinExistence type="inferred from homology"/>
<evidence type="ECO:0000256" key="1">
    <source>
        <dbReference type="ARBA" id="ARBA00022598"/>
    </source>
</evidence>
<dbReference type="InterPro" id="IPR011063">
    <property type="entry name" value="TilS/TtcA_N"/>
</dbReference>
<evidence type="ECO:0000256" key="2">
    <source>
        <dbReference type="ARBA" id="ARBA00022694"/>
    </source>
</evidence>
<organism evidence="8 9">
    <name type="scientific">Thalassobaculum litoreum DSM 18839</name>
    <dbReference type="NCBI Taxonomy" id="1123362"/>
    <lineage>
        <taxon>Bacteria</taxon>
        <taxon>Pseudomonadati</taxon>
        <taxon>Pseudomonadota</taxon>
        <taxon>Alphaproteobacteria</taxon>
        <taxon>Rhodospirillales</taxon>
        <taxon>Thalassobaculaceae</taxon>
        <taxon>Thalassobaculum</taxon>
    </lineage>
</organism>
<dbReference type="CDD" id="cd01992">
    <property type="entry name" value="TilS_N"/>
    <property type="match status" value="1"/>
</dbReference>
<dbReference type="InterPro" id="IPR012795">
    <property type="entry name" value="tRNA_Ile_lys_synt_N"/>
</dbReference>
<dbReference type="GO" id="GO:0005737">
    <property type="term" value="C:cytoplasm"/>
    <property type="evidence" value="ECO:0007669"/>
    <property type="project" value="UniProtKB-SubCell"/>
</dbReference>
<sequence>MLYFADRWSRLRQRPLLVLTVDHGLRPEATAEAAEVARRAAELGHSHRILAWNGRKPRAGLQAAAREARLALLTEACHGAGATTLLLAHHRDDQAETVLHRIDRDTGPEGLASMAPVTWRGGIRLVRPFLALPKERLVATCRVAGLAYAEDPSNADPRFTRADLRRLRPALDAVGLTADRLARLAEAMGCARRAMDREVRGWLVRHAVIHPCGTCRLDRTALDAAPPDFTAAILRAVLRIAGAAGYPPGTAAMAGLMDWLADEAAARRRTLRGCLLQIDGDTLTVMREEVACAPPLCIPGGQTACWDGRFLIRNKTAAPINVGPCGAEGWRRIKRLGLDARLPDAARALPHPARLAWPIVTDLDGVVALPHLVLGERRAPDSHQFGVVIHLLATRERRIDGPMANGRLKT</sequence>
<name>A0A8G2BET9_9PROT</name>
<gene>
    <name evidence="6" type="primary">tilS</name>
    <name evidence="8" type="ORF">SAMN05660686_00702</name>
</gene>
<dbReference type="Proteomes" id="UP000198615">
    <property type="component" value="Unassembled WGS sequence"/>
</dbReference>
<dbReference type="EMBL" id="FNBW01000002">
    <property type="protein sequence ID" value="SDF24114.1"/>
    <property type="molecule type" value="Genomic_DNA"/>
</dbReference>
<accession>A0A8G2BET9</accession>
<dbReference type="EC" id="6.3.4.19" evidence="6"/>
<keyword evidence="4" id="KW-0067">ATP-binding</keyword>
<dbReference type="InterPro" id="IPR014729">
    <property type="entry name" value="Rossmann-like_a/b/a_fold"/>
</dbReference>
<reference evidence="8 9" key="1">
    <citation type="submission" date="2016-10" db="EMBL/GenBank/DDBJ databases">
        <authorList>
            <person name="Varghese N."/>
            <person name="Submissions S."/>
        </authorList>
    </citation>
    <scope>NUCLEOTIDE SEQUENCE [LARGE SCALE GENOMIC DNA]</scope>
    <source>
        <strain evidence="8 9">DSM 18839</strain>
    </source>
</reference>
<evidence type="ECO:0000313" key="9">
    <source>
        <dbReference type="Proteomes" id="UP000198615"/>
    </source>
</evidence>
<dbReference type="AlphaFoldDB" id="A0A8G2BET9"/>
<dbReference type="NCBIfam" id="TIGR02432">
    <property type="entry name" value="lysidine_TilS_N"/>
    <property type="match status" value="1"/>
</dbReference>
<dbReference type="Gene3D" id="3.40.50.620">
    <property type="entry name" value="HUPs"/>
    <property type="match status" value="1"/>
</dbReference>
<comment type="caution">
    <text evidence="6">Lacks conserved residue(s) required for the propagation of feature annotation.</text>
</comment>
<evidence type="ECO:0000256" key="3">
    <source>
        <dbReference type="ARBA" id="ARBA00022741"/>
    </source>
</evidence>
<dbReference type="SUPFAM" id="SSF52402">
    <property type="entry name" value="Adenine nucleotide alpha hydrolases-like"/>
    <property type="match status" value="1"/>
</dbReference>
<dbReference type="GO" id="GO:0032267">
    <property type="term" value="F:tRNA(Ile)-lysidine synthase activity"/>
    <property type="evidence" value="ECO:0007669"/>
    <property type="project" value="UniProtKB-EC"/>
</dbReference>
<evidence type="ECO:0000256" key="6">
    <source>
        <dbReference type="HAMAP-Rule" id="MF_01161"/>
    </source>
</evidence>
<keyword evidence="1 6" id="KW-0436">Ligase</keyword>
<keyword evidence="9" id="KW-1185">Reference proteome</keyword>
<evidence type="ECO:0000256" key="5">
    <source>
        <dbReference type="ARBA" id="ARBA00048539"/>
    </source>
</evidence>
<dbReference type="PANTHER" id="PTHR43033:SF1">
    <property type="entry name" value="TRNA(ILE)-LYSIDINE SYNTHASE-RELATED"/>
    <property type="match status" value="1"/>
</dbReference>
<protein>
    <recommendedName>
        <fullName evidence="6">tRNA(Ile)-lysidine synthase</fullName>
        <ecNumber evidence="6">6.3.4.19</ecNumber>
    </recommendedName>
    <alternativeName>
        <fullName evidence="6">tRNA(Ile)-2-lysyl-cytidine synthase</fullName>
    </alternativeName>
    <alternativeName>
        <fullName evidence="6">tRNA(Ile)-lysidine synthetase</fullName>
    </alternativeName>
</protein>
<comment type="catalytic activity">
    <reaction evidence="5 6">
        <text>cytidine(34) in tRNA(Ile2) + L-lysine + ATP = lysidine(34) in tRNA(Ile2) + AMP + diphosphate + H(+)</text>
        <dbReference type="Rhea" id="RHEA:43744"/>
        <dbReference type="Rhea" id="RHEA-COMP:10625"/>
        <dbReference type="Rhea" id="RHEA-COMP:10670"/>
        <dbReference type="ChEBI" id="CHEBI:15378"/>
        <dbReference type="ChEBI" id="CHEBI:30616"/>
        <dbReference type="ChEBI" id="CHEBI:32551"/>
        <dbReference type="ChEBI" id="CHEBI:33019"/>
        <dbReference type="ChEBI" id="CHEBI:82748"/>
        <dbReference type="ChEBI" id="CHEBI:83665"/>
        <dbReference type="ChEBI" id="CHEBI:456215"/>
        <dbReference type="EC" id="6.3.4.19"/>
    </reaction>
</comment>
<feature type="domain" description="tRNA(Ile)-lysidine/2-thiocytidine synthase N-terminal" evidence="7">
    <location>
        <begin position="1"/>
        <end position="166"/>
    </location>
</feature>
<keyword evidence="6" id="KW-0963">Cytoplasm</keyword>
<comment type="subcellular location">
    <subcellularLocation>
        <location evidence="6">Cytoplasm</location>
    </subcellularLocation>
</comment>
<keyword evidence="3" id="KW-0547">Nucleotide-binding</keyword>
<dbReference type="GO" id="GO:0005524">
    <property type="term" value="F:ATP binding"/>
    <property type="evidence" value="ECO:0007669"/>
    <property type="project" value="UniProtKB-KW"/>
</dbReference>